<proteinExistence type="predicted"/>
<gene>
    <name evidence="4" type="primary">LOC106060086</name>
</gene>
<evidence type="ECO:0000313" key="4">
    <source>
        <dbReference type="RefSeq" id="XP_013073315.2"/>
    </source>
</evidence>
<feature type="coiled-coil region" evidence="1">
    <location>
        <begin position="340"/>
        <end position="367"/>
    </location>
</feature>
<organism evidence="3 4">
    <name type="scientific">Biomphalaria glabrata</name>
    <name type="common">Bloodfluke planorb</name>
    <name type="synonym">Freshwater snail</name>
    <dbReference type="NCBI Taxonomy" id="6526"/>
    <lineage>
        <taxon>Eukaryota</taxon>
        <taxon>Metazoa</taxon>
        <taxon>Spiralia</taxon>
        <taxon>Lophotrochozoa</taxon>
        <taxon>Mollusca</taxon>
        <taxon>Gastropoda</taxon>
        <taxon>Heterobranchia</taxon>
        <taxon>Euthyneura</taxon>
        <taxon>Panpulmonata</taxon>
        <taxon>Hygrophila</taxon>
        <taxon>Lymnaeoidea</taxon>
        <taxon>Planorbidae</taxon>
        <taxon>Biomphalaria</taxon>
    </lineage>
</organism>
<accession>A0A9U8E564</accession>
<dbReference type="RefSeq" id="XP_013073315.2">
    <property type="nucleotide sequence ID" value="XM_013217861.2"/>
</dbReference>
<dbReference type="GeneID" id="106060086"/>
<protein>
    <submittedName>
        <fullName evidence="4">Uncharacterized protein LOC106060086</fullName>
    </submittedName>
</protein>
<feature type="transmembrane region" description="Helical" evidence="2">
    <location>
        <begin position="211"/>
        <end position="231"/>
    </location>
</feature>
<name>A0A9U8E564_BIOGL</name>
<keyword evidence="2" id="KW-1133">Transmembrane helix</keyword>
<dbReference type="KEGG" id="bgt:106060086"/>
<dbReference type="AlphaFoldDB" id="A0A9U8E564"/>
<keyword evidence="2" id="KW-0812">Transmembrane</keyword>
<feature type="transmembrane region" description="Helical" evidence="2">
    <location>
        <begin position="182"/>
        <end position="205"/>
    </location>
</feature>
<feature type="transmembrane region" description="Helical" evidence="2">
    <location>
        <begin position="6"/>
        <end position="28"/>
    </location>
</feature>
<keyword evidence="1" id="KW-0175">Coiled coil</keyword>
<dbReference type="OrthoDB" id="6157715at2759"/>
<feature type="transmembrane region" description="Helical" evidence="2">
    <location>
        <begin position="40"/>
        <end position="62"/>
    </location>
</feature>
<keyword evidence="3" id="KW-1185">Reference proteome</keyword>
<sequence>MGLKAILIVFYTWTLSQFLTYYFAASFVRQIQALFVSSQVHYVPYFQISLALTFLQLINKFIDYHSKNKSPEPLGFLVLETLENLIVNYSFTFLHGSSVYVIKMSQPVTNSLVNRILFKKSGTIEELFGTPFIVLGALSYTLDEPKIRVKRIGIALAVISTFLSGVLAVFRKIFHGGDNIKSSVTVMTMTVWFLWQVSAAITVWMVEMWRVIPQGSSSIVGALFSFGFFHFANQHLSHFMVVKVMGSMNRLCASLIRKILVVLLLIGTDAHRHSMIALLALVLAVLGMLIRTLGRLDRLDSAVQDGNLDNSGAWMLPPKTYRIAQYFLVLTTLALGVVMVNQYRDLIKQERQRLEAIRKAIKSHEHDYEARMALFMTLKLTDHPDLTDARARTLTDSHAVVGEANRVLIHILADILVSIQETVILSLSDDNSVANMAEKAGAIFLLQKLNKTFYFYCLHSKCNREGRVGWQFLNNKQSKDIALIVQGGHQVFQKPENKMISQLFLETFLHSLVLFLPLNIDPGMKLFETSNVTFSSYFNRSRVYLLLSDRYSLEEAKKYFKNVKTILAPSSSFGFGMVAQRIKPSYDVLILRTKDFQLQKIRKSFPNIRFHVAEMQIGLKFNINSSDVETAMLVVQAGLQFLQKGRVILTDYVYVHILCVLQNIPHVLVEKANVNSSLQFHSSWTAGLDSVIRIDNDDDHLGAESAVKLVQRPNRL</sequence>
<keyword evidence="2" id="KW-0472">Membrane</keyword>
<feature type="transmembrane region" description="Helical" evidence="2">
    <location>
        <begin position="274"/>
        <end position="294"/>
    </location>
</feature>
<evidence type="ECO:0000313" key="3">
    <source>
        <dbReference type="Proteomes" id="UP001165740"/>
    </source>
</evidence>
<dbReference type="Proteomes" id="UP001165740">
    <property type="component" value="Chromosome 5"/>
</dbReference>
<feature type="transmembrane region" description="Helical" evidence="2">
    <location>
        <begin position="152"/>
        <end position="170"/>
    </location>
</feature>
<evidence type="ECO:0000256" key="2">
    <source>
        <dbReference type="SAM" id="Phobius"/>
    </source>
</evidence>
<evidence type="ECO:0000256" key="1">
    <source>
        <dbReference type="SAM" id="Coils"/>
    </source>
</evidence>
<reference evidence="4" key="1">
    <citation type="submission" date="2025-08" db="UniProtKB">
        <authorList>
            <consortium name="RefSeq"/>
        </authorList>
    </citation>
    <scope>IDENTIFICATION</scope>
</reference>
<feature type="transmembrane region" description="Helical" evidence="2">
    <location>
        <begin position="323"/>
        <end position="343"/>
    </location>
</feature>